<feature type="compositionally biased region" description="Low complexity" evidence="5">
    <location>
        <begin position="1"/>
        <end position="15"/>
    </location>
</feature>
<dbReference type="Gene3D" id="3.50.50.60">
    <property type="entry name" value="FAD/NAD(P)-binding domain"/>
    <property type="match status" value="1"/>
</dbReference>
<comment type="cofactor">
    <cofactor evidence="1">
        <name>FAD</name>
        <dbReference type="ChEBI" id="CHEBI:57692"/>
    </cofactor>
</comment>
<feature type="region of interest" description="Disordered" evidence="5">
    <location>
        <begin position="1"/>
        <end position="21"/>
    </location>
</feature>
<evidence type="ECO:0000256" key="4">
    <source>
        <dbReference type="ARBA" id="ARBA00023002"/>
    </source>
</evidence>
<dbReference type="PANTHER" id="PTHR10961">
    <property type="entry name" value="PEROXISOMAL SARCOSINE OXIDASE"/>
    <property type="match status" value="1"/>
</dbReference>
<evidence type="ECO:0008006" key="8">
    <source>
        <dbReference type="Google" id="ProtNLM"/>
    </source>
</evidence>
<gene>
    <name evidence="6" type="ORF">AK830_g2119</name>
</gene>
<keyword evidence="3" id="KW-0274">FAD</keyword>
<protein>
    <recommendedName>
        <fullName evidence="8">FAD dependent oxidoreductase domain-containing protein</fullName>
    </recommendedName>
</protein>
<dbReference type="AlphaFoldDB" id="A0A0P7BX65"/>
<dbReference type="PANTHER" id="PTHR10961:SF26">
    <property type="entry name" value="L-SACCHAROPINE OXIDASE"/>
    <property type="match status" value="1"/>
</dbReference>
<evidence type="ECO:0000256" key="2">
    <source>
        <dbReference type="ARBA" id="ARBA00022630"/>
    </source>
</evidence>
<dbReference type="InterPro" id="IPR036188">
    <property type="entry name" value="FAD/NAD-bd_sf"/>
</dbReference>
<organism evidence="6 7">
    <name type="scientific">Neonectria ditissima</name>
    <dbReference type="NCBI Taxonomy" id="78410"/>
    <lineage>
        <taxon>Eukaryota</taxon>
        <taxon>Fungi</taxon>
        <taxon>Dikarya</taxon>
        <taxon>Ascomycota</taxon>
        <taxon>Pezizomycotina</taxon>
        <taxon>Sordariomycetes</taxon>
        <taxon>Hypocreomycetidae</taxon>
        <taxon>Hypocreales</taxon>
        <taxon>Nectriaceae</taxon>
        <taxon>Neonectria</taxon>
    </lineage>
</organism>
<evidence type="ECO:0000313" key="7">
    <source>
        <dbReference type="Proteomes" id="UP000050424"/>
    </source>
</evidence>
<dbReference type="GO" id="GO:0051698">
    <property type="term" value="F:saccharopine oxidase activity"/>
    <property type="evidence" value="ECO:0007669"/>
    <property type="project" value="TreeGrafter"/>
</dbReference>
<name>A0A0P7BX65_9HYPO</name>
<dbReference type="SUPFAM" id="SSF51905">
    <property type="entry name" value="FAD/NAD(P)-binding domain"/>
    <property type="match status" value="1"/>
</dbReference>
<keyword evidence="7" id="KW-1185">Reference proteome</keyword>
<evidence type="ECO:0000256" key="3">
    <source>
        <dbReference type="ARBA" id="ARBA00022827"/>
    </source>
</evidence>
<dbReference type="Proteomes" id="UP000050424">
    <property type="component" value="Unassembled WGS sequence"/>
</dbReference>
<keyword evidence="2" id="KW-0285">Flavoprotein</keyword>
<dbReference type="OrthoDB" id="2219495at2759"/>
<comment type="caution">
    <text evidence="6">The sequence shown here is derived from an EMBL/GenBank/DDBJ whole genome shotgun (WGS) entry which is preliminary data.</text>
</comment>
<proteinExistence type="predicted"/>
<accession>A0A0P7BX65</accession>
<dbReference type="GO" id="GO:0008115">
    <property type="term" value="F:sarcosine oxidase activity"/>
    <property type="evidence" value="ECO:0007669"/>
    <property type="project" value="TreeGrafter"/>
</dbReference>
<dbReference type="InterPro" id="IPR045170">
    <property type="entry name" value="MTOX"/>
</dbReference>
<reference evidence="6 7" key="1">
    <citation type="submission" date="2015-09" db="EMBL/GenBank/DDBJ databases">
        <title>Draft genome of a European isolate of the apple canker pathogen Neonectria ditissima.</title>
        <authorList>
            <person name="Gomez-Cortecero A."/>
            <person name="Harrison R.J."/>
            <person name="Armitage A.D."/>
        </authorList>
    </citation>
    <scope>NUCLEOTIDE SEQUENCE [LARGE SCALE GENOMIC DNA]</scope>
    <source>
        <strain evidence="6 7">R09/05</strain>
    </source>
</reference>
<sequence>MSKPSPSGPLRPGSPVYGQGRPDIGCKVHHRRCWLHSENGAIAANGEFHTADLVVAAGASLPALVDGAGTDVVAQTSAICVIQLEPHEMQKYKDIPIIDDFDISPRFTSTNLIDPSFLQGRHGHRPQLPHLPVPSTKNLYIATVGSNHGFKFLPVIGSYVADMLEGPAAVDAEPDESSERGKIVLHAPRCHEGM</sequence>
<dbReference type="Gene3D" id="3.30.9.10">
    <property type="entry name" value="D-Amino Acid Oxidase, subunit A, domain 2"/>
    <property type="match status" value="1"/>
</dbReference>
<dbReference type="STRING" id="78410.A0A0P7BX65"/>
<evidence type="ECO:0000256" key="1">
    <source>
        <dbReference type="ARBA" id="ARBA00001974"/>
    </source>
</evidence>
<evidence type="ECO:0000256" key="5">
    <source>
        <dbReference type="SAM" id="MobiDB-lite"/>
    </source>
</evidence>
<dbReference type="EMBL" id="LKCW01000019">
    <property type="protein sequence ID" value="KPM44454.1"/>
    <property type="molecule type" value="Genomic_DNA"/>
</dbReference>
<evidence type="ECO:0000313" key="6">
    <source>
        <dbReference type="EMBL" id="KPM44454.1"/>
    </source>
</evidence>
<dbReference type="GO" id="GO:0050660">
    <property type="term" value="F:flavin adenine dinucleotide binding"/>
    <property type="evidence" value="ECO:0007669"/>
    <property type="project" value="InterPro"/>
</dbReference>
<keyword evidence="4" id="KW-0560">Oxidoreductase</keyword>